<dbReference type="PRINTS" id="PR00885">
    <property type="entry name" value="BCTERIALGSPH"/>
</dbReference>
<name>A0A839IN03_9GAMM</name>
<dbReference type="SUPFAM" id="SSF54523">
    <property type="entry name" value="Pili subunits"/>
    <property type="match status" value="1"/>
</dbReference>
<dbReference type="Proteomes" id="UP000565262">
    <property type="component" value="Unassembled WGS sequence"/>
</dbReference>
<accession>A0A839IN03</accession>
<feature type="transmembrane region" description="Helical" evidence="12">
    <location>
        <begin position="29"/>
        <end position="49"/>
    </location>
</feature>
<dbReference type="RefSeq" id="WP_182807646.1">
    <property type="nucleotide sequence ID" value="NZ_JACJFM010000004.1"/>
</dbReference>
<keyword evidence="4" id="KW-0488">Methylation</keyword>
<keyword evidence="8 12" id="KW-0472">Membrane</keyword>
<dbReference type="Pfam" id="PF12019">
    <property type="entry name" value="GspH"/>
    <property type="match status" value="1"/>
</dbReference>
<evidence type="ECO:0000256" key="10">
    <source>
        <dbReference type="ARBA" id="ARBA00030775"/>
    </source>
</evidence>
<dbReference type="AlphaFoldDB" id="A0A839IN03"/>
<keyword evidence="3" id="KW-1003">Cell membrane</keyword>
<protein>
    <recommendedName>
        <fullName evidence="2">Type II secretion system protein H</fullName>
    </recommendedName>
    <alternativeName>
        <fullName evidence="10">General secretion pathway protein H</fullName>
    </alternativeName>
</protein>
<keyword evidence="5" id="KW-0997">Cell inner membrane</keyword>
<organism evidence="14 15">
    <name type="scientific">Oceanospirillum sediminis</name>
    <dbReference type="NCBI Taxonomy" id="2760088"/>
    <lineage>
        <taxon>Bacteria</taxon>
        <taxon>Pseudomonadati</taxon>
        <taxon>Pseudomonadota</taxon>
        <taxon>Gammaproteobacteria</taxon>
        <taxon>Oceanospirillales</taxon>
        <taxon>Oceanospirillaceae</taxon>
        <taxon>Oceanospirillum</taxon>
    </lineage>
</organism>
<evidence type="ECO:0000256" key="7">
    <source>
        <dbReference type="ARBA" id="ARBA00022989"/>
    </source>
</evidence>
<evidence type="ECO:0000313" key="15">
    <source>
        <dbReference type="Proteomes" id="UP000565262"/>
    </source>
</evidence>
<comment type="similarity">
    <text evidence="9">Belongs to the GSP H family.</text>
</comment>
<feature type="domain" description="General secretion pathway GspH" evidence="13">
    <location>
        <begin position="63"/>
        <end position="172"/>
    </location>
</feature>
<evidence type="ECO:0000256" key="3">
    <source>
        <dbReference type="ARBA" id="ARBA00022475"/>
    </source>
</evidence>
<evidence type="ECO:0000256" key="5">
    <source>
        <dbReference type="ARBA" id="ARBA00022519"/>
    </source>
</evidence>
<evidence type="ECO:0000256" key="4">
    <source>
        <dbReference type="ARBA" id="ARBA00022481"/>
    </source>
</evidence>
<dbReference type="Gene3D" id="3.55.40.10">
    <property type="entry name" value="minor pseudopilin epsh domain"/>
    <property type="match status" value="1"/>
</dbReference>
<dbReference type="InterPro" id="IPR002416">
    <property type="entry name" value="T2SS_protein-GspH"/>
</dbReference>
<dbReference type="NCBIfam" id="TIGR02532">
    <property type="entry name" value="IV_pilin_GFxxxE"/>
    <property type="match status" value="1"/>
</dbReference>
<evidence type="ECO:0000256" key="12">
    <source>
        <dbReference type="SAM" id="Phobius"/>
    </source>
</evidence>
<reference evidence="14 15" key="1">
    <citation type="submission" date="2020-08" db="EMBL/GenBank/DDBJ databases">
        <title>Oceanospirillum sp. nov. isolated from marine sediment.</title>
        <authorList>
            <person name="Ji X."/>
        </authorList>
    </citation>
    <scope>NUCLEOTIDE SEQUENCE [LARGE SCALE GENOMIC DNA]</scope>
    <source>
        <strain evidence="14 15">D5</strain>
    </source>
</reference>
<evidence type="ECO:0000256" key="6">
    <source>
        <dbReference type="ARBA" id="ARBA00022692"/>
    </source>
</evidence>
<keyword evidence="15" id="KW-1185">Reference proteome</keyword>
<proteinExistence type="inferred from homology"/>
<dbReference type="PROSITE" id="PS00409">
    <property type="entry name" value="PROKAR_NTER_METHYL"/>
    <property type="match status" value="1"/>
</dbReference>
<evidence type="ECO:0000256" key="2">
    <source>
        <dbReference type="ARBA" id="ARBA00021549"/>
    </source>
</evidence>
<dbReference type="GO" id="GO:0015627">
    <property type="term" value="C:type II protein secretion system complex"/>
    <property type="evidence" value="ECO:0007669"/>
    <property type="project" value="InterPro"/>
</dbReference>
<dbReference type="GO" id="GO:0015628">
    <property type="term" value="P:protein secretion by the type II secretion system"/>
    <property type="evidence" value="ECO:0007669"/>
    <property type="project" value="InterPro"/>
</dbReference>
<keyword evidence="7 12" id="KW-1133">Transmembrane helix</keyword>
<dbReference type="GO" id="GO:0005886">
    <property type="term" value="C:plasma membrane"/>
    <property type="evidence" value="ECO:0007669"/>
    <property type="project" value="UniProtKB-SubCell"/>
</dbReference>
<evidence type="ECO:0000256" key="9">
    <source>
        <dbReference type="ARBA" id="ARBA00025772"/>
    </source>
</evidence>
<dbReference type="InterPro" id="IPR045584">
    <property type="entry name" value="Pilin-like"/>
</dbReference>
<comment type="subcellular location">
    <subcellularLocation>
        <location evidence="1">Cell inner membrane</location>
        <topology evidence="1">Single-pass membrane protein</topology>
    </subcellularLocation>
</comment>
<evidence type="ECO:0000256" key="8">
    <source>
        <dbReference type="ARBA" id="ARBA00023136"/>
    </source>
</evidence>
<sequence>MTCKVPQAMETKAECRHCAKADCEHGFTLIEIMVVMVIIGVMLTAVVSLRGGGQQHRYLQDEAARLVILAGLARQQSIQAGMPVRILFSSSGYRFESWSINDSDSDDDNNRTSSLSPEKPEGQWQSIDTGNLRAYQPERQVLFTLITDQSRDKRSIILFPDGTSTAARIQIRLPDWMPWIELKTDGFSVLEQTQYEK</sequence>
<evidence type="ECO:0000313" key="14">
    <source>
        <dbReference type="EMBL" id="MBB1485857.1"/>
    </source>
</evidence>
<evidence type="ECO:0000259" key="13">
    <source>
        <dbReference type="Pfam" id="PF12019"/>
    </source>
</evidence>
<dbReference type="EMBL" id="JACJFM010000004">
    <property type="protein sequence ID" value="MBB1485857.1"/>
    <property type="molecule type" value="Genomic_DNA"/>
</dbReference>
<gene>
    <name evidence="14" type="ORF">H4O21_04425</name>
</gene>
<keyword evidence="6 12" id="KW-0812">Transmembrane</keyword>
<dbReference type="Pfam" id="PF07963">
    <property type="entry name" value="N_methyl"/>
    <property type="match status" value="1"/>
</dbReference>
<dbReference type="InterPro" id="IPR022346">
    <property type="entry name" value="T2SS_GspH"/>
</dbReference>
<feature type="region of interest" description="Disordered" evidence="11">
    <location>
        <begin position="99"/>
        <end position="125"/>
    </location>
</feature>
<evidence type="ECO:0000256" key="1">
    <source>
        <dbReference type="ARBA" id="ARBA00004377"/>
    </source>
</evidence>
<comment type="caution">
    <text evidence="14">The sequence shown here is derived from an EMBL/GenBank/DDBJ whole genome shotgun (WGS) entry which is preliminary data.</text>
</comment>
<dbReference type="InterPro" id="IPR012902">
    <property type="entry name" value="N_methyl_site"/>
</dbReference>
<evidence type="ECO:0000256" key="11">
    <source>
        <dbReference type="SAM" id="MobiDB-lite"/>
    </source>
</evidence>